<evidence type="ECO:0000256" key="4">
    <source>
        <dbReference type="ARBA" id="ARBA00022989"/>
    </source>
</evidence>
<dbReference type="Pfam" id="PF01529">
    <property type="entry name" value="DHHC"/>
    <property type="match status" value="1"/>
</dbReference>
<comment type="catalytic activity">
    <reaction evidence="7">
        <text>L-cysteinyl-[protein] + hexadecanoyl-CoA = S-hexadecanoyl-L-cysteinyl-[protein] + CoA</text>
        <dbReference type="Rhea" id="RHEA:36683"/>
        <dbReference type="Rhea" id="RHEA-COMP:10131"/>
        <dbReference type="Rhea" id="RHEA-COMP:11032"/>
        <dbReference type="ChEBI" id="CHEBI:29950"/>
        <dbReference type="ChEBI" id="CHEBI:57287"/>
        <dbReference type="ChEBI" id="CHEBI:57379"/>
        <dbReference type="ChEBI" id="CHEBI:74151"/>
        <dbReference type="EC" id="2.3.1.225"/>
    </reaction>
</comment>
<feature type="transmembrane region" description="Helical" evidence="7">
    <location>
        <begin position="12"/>
        <end position="34"/>
    </location>
</feature>
<keyword evidence="6 7" id="KW-0012">Acyltransferase</keyword>
<dbReference type="PANTHER" id="PTHR12246">
    <property type="entry name" value="PALMITOYLTRANSFERASE ZDHHC16"/>
    <property type="match status" value="1"/>
</dbReference>
<reference evidence="9" key="1">
    <citation type="submission" date="2021-02" db="EMBL/GenBank/DDBJ databases">
        <authorList>
            <person name="Dougan E. K."/>
            <person name="Rhodes N."/>
            <person name="Thang M."/>
            <person name="Chan C."/>
        </authorList>
    </citation>
    <scope>NUCLEOTIDE SEQUENCE</scope>
</reference>
<dbReference type="AlphaFoldDB" id="A0A812ZTR7"/>
<keyword evidence="3 7" id="KW-0812">Transmembrane</keyword>
<keyword evidence="5 7" id="KW-0472">Membrane</keyword>
<comment type="caution">
    <text evidence="9">The sequence shown here is derived from an EMBL/GenBank/DDBJ whole genome shotgun (WGS) entry which is preliminary data.</text>
</comment>
<name>A0A812ZTR7_9DINO</name>
<dbReference type="InterPro" id="IPR001594">
    <property type="entry name" value="Palmitoyltrfase_DHHC"/>
</dbReference>
<keyword evidence="4 7" id="KW-1133">Transmembrane helix</keyword>
<feature type="domain" description="Palmitoyltransferase DHHC" evidence="8">
    <location>
        <begin position="195"/>
        <end position="317"/>
    </location>
</feature>
<comment type="similarity">
    <text evidence="7">Belongs to the DHHC palmitoyltransferase family.</text>
</comment>
<dbReference type="PROSITE" id="PS50216">
    <property type="entry name" value="DHHC"/>
    <property type="match status" value="1"/>
</dbReference>
<feature type="transmembrane region" description="Helical" evidence="7">
    <location>
        <begin position="286"/>
        <end position="306"/>
    </location>
</feature>
<comment type="subcellular location">
    <subcellularLocation>
        <location evidence="1">Membrane</location>
        <topology evidence="1">Multi-pass membrane protein</topology>
    </subcellularLocation>
</comment>
<comment type="caution">
    <text evidence="7">Lacks conserved residue(s) required for the propagation of feature annotation.</text>
</comment>
<dbReference type="EC" id="2.3.1.225" evidence="7"/>
<evidence type="ECO:0000256" key="1">
    <source>
        <dbReference type="ARBA" id="ARBA00004141"/>
    </source>
</evidence>
<feature type="transmembrane region" description="Helical" evidence="7">
    <location>
        <begin position="78"/>
        <end position="97"/>
    </location>
</feature>
<dbReference type="EMBL" id="CAJNJA010050176">
    <property type="protein sequence ID" value="CAE7840281.1"/>
    <property type="molecule type" value="Genomic_DNA"/>
</dbReference>
<evidence type="ECO:0000256" key="5">
    <source>
        <dbReference type="ARBA" id="ARBA00023136"/>
    </source>
</evidence>
<gene>
    <name evidence="9" type="primary">Zdhhc15</name>
    <name evidence="9" type="ORF">SNEC2469_LOCUS25439</name>
</gene>
<organism evidence="9 10">
    <name type="scientific">Symbiodinium necroappetens</name>
    <dbReference type="NCBI Taxonomy" id="1628268"/>
    <lineage>
        <taxon>Eukaryota</taxon>
        <taxon>Sar</taxon>
        <taxon>Alveolata</taxon>
        <taxon>Dinophyceae</taxon>
        <taxon>Suessiales</taxon>
        <taxon>Symbiodiniaceae</taxon>
        <taxon>Symbiodinium</taxon>
    </lineage>
</organism>
<feature type="transmembrane region" description="Helical" evidence="7">
    <location>
        <begin position="118"/>
        <end position="138"/>
    </location>
</feature>
<dbReference type="GO" id="GO:0019706">
    <property type="term" value="F:protein-cysteine S-palmitoyltransferase activity"/>
    <property type="evidence" value="ECO:0007669"/>
    <property type="project" value="UniProtKB-EC"/>
</dbReference>
<comment type="domain">
    <text evidence="7">The DHHC domain is required for palmitoyltransferase activity.</text>
</comment>
<evidence type="ECO:0000256" key="2">
    <source>
        <dbReference type="ARBA" id="ARBA00022679"/>
    </source>
</evidence>
<accession>A0A812ZTR7</accession>
<evidence type="ECO:0000259" key="8">
    <source>
        <dbReference type="Pfam" id="PF01529"/>
    </source>
</evidence>
<keyword evidence="10" id="KW-1185">Reference proteome</keyword>
<dbReference type="InterPro" id="IPR039859">
    <property type="entry name" value="PFA4/ZDH16/20/ERF2-like"/>
</dbReference>
<feature type="transmembrane region" description="Helical" evidence="7">
    <location>
        <begin position="158"/>
        <end position="176"/>
    </location>
</feature>
<evidence type="ECO:0000313" key="10">
    <source>
        <dbReference type="Proteomes" id="UP000601435"/>
    </source>
</evidence>
<protein>
    <recommendedName>
        <fullName evidence="7">Palmitoyltransferase</fullName>
        <ecNumber evidence="7">2.3.1.225</ecNumber>
    </recommendedName>
</protein>
<evidence type="ECO:0000256" key="7">
    <source>
        <dbReference type="RuleBase" id="RU079119"/>
    </source>
</evidence>
<sequence>VCLSEPRRFGAWASVLYATSVLLCILISFFAAVPTLPKSRKPFMQALWYVGLVGFAPATAAFFLLSHLELMSDPYVDYLENVALLLSATVLLSLWVGAADSVGSLGLQPLKDGGCQTWAPPAFLLATITFFLVVYNLTHIIGTVEQSVEQDLSFCLQVIYWVLVVLWVASCIRVLVTGPGQPGDATEGGRQTNSKSLLFCTACKARKPHRCRHCTKCSTCVLRMDHHCPWLRQCIGFGNYKFFVTFIVYSAVALIFKAVTMLLFMIRAFQIDVSFCTRLWLLSAEVLMIALGGTMVAFAGFHLFLVSRGMTTIEYLTRNEKNDKKLNFDQGLVGNVQASLGSNPMCWLLPACPPSGDGCTFPYTVVPSEDAHLVPAPKRDLAISGTEDARQSLRGNSRVSDTVGNNRVSQPCIESTAEPTCIEQQQDGCVAAETAGEDHLDDV</sequence>
<feature type="non-terminal residue" evidence="9">
    <location>
        <position position="443"/>
    </location>
</feature>
<evidence type="ECO:0000256" key="3">
    <source>
        <dbReference type="ARBA" id="ARBA00022692"/>
    </source>
</evidence>
<evidence type="ECO:0000313" key="9">
    <source>
        <dbReference type="EMBL" id="CAE7840281.1"/>
    </source>
</evidence>
<dbReference type="GO" id="GO:0016020">
    <property type="term" value="C:membrane"/>
    <property type="evidence" value="ECO:0007669"/>
    <property type="project" value="UniProtKB-SubCell"/>
</dbReference>
<dbReference type="OrthoDB" id="9909019at2759"/>
<feature type="transmembrane region" description="Helical" evidence="7">
    <location>
        <begin position="46"/>
        <end position="66"/>
    </location>
</feature>
<feature type="transmembrane region" description="Helical" evidence="7">
    <location>
        <begin position="242"/>
        <end position="266"/>
    </location>
</feature>
<dbReference type="Proteomes" id="UP000601435">
    <property type="component" value="Unassembled WGS sequence"/>
</dbReference>
<evidence type="ECO:0000256" key="6">
    <source>
        <dbReference type="ARBA" id="ARBA00023315"/>
    </source>
</evidence>
<proteinExistence type="inferred from homology"/>
<keyword evidence="2 7" id="KW-0808">Transferase</keyword>